<feature type="coiled-coil region" evidence="1">
    <location>
        <begin position="4"/>
        <end position="31"/>
    </location>
</feature>
<dbReference type="OrthoDB" id="2936945at2"/>
<organism evidence="2 3">
    <name type="scientific">Salipaludibacillus agaradhaerens</name>
    <name type="common">Bacillus agaradhaerens</name>
    <dbReference type="NCBI Taxonomy" id="76935"/>
    <lineage>
        <taxon>Bacteria</taxon>
        <taxon>Bacillati</taxon>
        <taxon>Bacillota</taxon>
        <taxon>Bacilli</taxon>
        <taxon>Bacillales</taxon>
        <taxon>Bacillaceae</taxon>
    </lineage>
</organism>
<name>A0A9Q4B0M8_SALAG</name>
<evidence type="ECO:0000256" key="1">
    <source>
        <dbReference type="SAM" id="Coils"/>
    </source>
</evidence>
<comment type="caution">
    <text evidence="2">The sequence shown here is derived from an EMBL/GenBank/DDBJ whole genome shotgun (WGS) entry which is preliminary data.</text>
</comment>
<gene>
    <name evidence="2" type="ORF">HXA33_06455</name>
</gene>
<sequence>MPYNKNKQQAFQAAQQAFVQLEDAYQQLDEQSPDYGHQTKRVHEELNEAEQIIEKAYVVATEHQKHQLDIYANELMNVKYELFK</sequence>
<evidence type="ECO:0000313" key="2">
    <source>
        <dbReference type="EMBL" id="MCR6096186.1"/>
    </source>
</evidence>
<keyword evidence="3" id="KW-1185">Reference proteome</keyword>
<protein>
    <recommendedName>
        <fullName evidence="4">DUF2524 family protein</fullName>
    </recommendedName>
</protein>
<accession>A0A9Q4B0M8</accession>
<reference evidence="2" key="1">
    <citation type="submission" date="2020-06" db="EMBL/GenBank/DDBJ databases">
        <title>Insight into the genomes of haloalkaliphilic bacilli from Kenyan soda lakes.</title>
        <authorList>
            <person name="Mwirichia R."/>
            <person name="Villamizar G.C."/>
            <person name="Poehlein A."/>
            <person name="Mugweru J."/>
            <person name="Kipnyargis A."/>
            <person name="Kiplimo D."/>
            <person name="Orwa P."/>
            <person name="Daniel R."/>
        </authorList>
    </citation>
    <scope>NUCLEOTIDE SEQUENCE</scope>
    <source>
        <strain evidence="2">B1096_S55</strain>
    </source>
</reference>
<dbReference type="EMBL" id="JABXYM010000001">
    <property type="protein sequence ID" value="MCR6096186.1"/>
    <property type="molecule type" value="Genomic_DNA"/>
</dbReference>
<dbReference type="RefSeq" id="WP_078576558.1">
    <property type="nucleotide sequence ID" value="NZ_JABXYM010000001.1"/>
</dbReference>
<dbReference type="AlphaFoldDB" id="A0A9Q4B0M8"/>
<evidence type="ECO:0008006" key="4">
    <source>
        <dbReference type="Google" id="ProtNLM"/>
    </source>
</evidence>
<proteinExistence type="predicted"/>
<keyword evidence="1" id="KW-0175">Coiled coil</keyword>
<dbReference type="Proteomes" id="UP001057753">
    <property type="component" value="Unassembled WGS sequence"/>
</dbReference>
<evidence type="ECO:0000313" key="3">
    <source>
        <dbReference type="Proteomes" id="UP001057753"/>
    </source>
</evidence>